<comment type="catalytic activity">
    <reaction evidence="11">
        <text>7 isopentenyl diphosphate + (2E,6E)-farnesyl diphosphate = all-trans-decaprenyl diphosphate + 7 diphosphate</text>
        <dbReference type="Rhea" id="RHEA:27802"/>
        <dbReference type="ChEBI" id="CHEBI:33019"/>
        <dbReference type="ChEBI" id="CHEBI:60721"/>
        <dbReference type="ChEBI" id="CHEBI:128769"/>
        <dbReference type="ChEBI" id="CHEBI:175763"/>
        <dbReference type="EC" id="2.5.1.91"/>
    </reaction>
    <physiologicalReaction direction="left-to-right" evidence="11">
        <dbReference type="Rhea" id="RHEA:27803"/>
    </physiologicalReaction>
</comment>
<evidence type="ECO:0000256" key="1">
    <source>
        <dbReference type="ARBA" id="ARBA00001946"/>
    </source>
</evidence>
<dbReference type="GO" id="GO:0032476">
    <property type="term" value="C:polyprenyl diphosphate synthase complex"/>
    <property type="evidence" value="ECO:0000318"/>
    <property type="project" value="GO_Central"/>
</dbReference>
<dbReference type="STRING" id="6669.E9GHR4"/>
<keyword evidence="9" id="KW-0414">Isoprene biosynthesis</keyword>
<keyword evidence="5" id="KW-0479">Metal-binding</keyword>
<dbReference type="PROSITE" id="PS00444">
    <property type="entry name" value="POLYPRENYL_SYNTHASE_2"/>
    <property type="match status" value="1"/>
</dbReference>
<dbReference type="GO" id="GO:0046872">
    <property type="term" value="F:metal ion binding"/>
    <property type="evidence" value="ECO:0007669"/>
    <property type="project" value="UniProtKB-KW"/>
</dbReference>
<dbReference type="GO" id="GO:0032478">
    <property type="term" value="C:heterotetrameric polyprenyl diphosphate synthase complex"/>
    <property type="evidence" value="ECO:0007669"/>
    <property type="project" value="UniProtKB-ARBA"/>
</dbReference>
<keyword evidence="8" id="KW-0496">Mitochondrion</keyword>
<dbReference type="GO" id="GO:0042811">
    <property type="term" value="P:pheromone biosynthetic process"/>
    <property type="evidence" value="ECO:0007669"/>
    <property type="project" value="UniProtKB-ARBA"/>
</dbReference>
<evidence type="ECO:0000256" key="2">
    <source>
        <dbReference type="ARBA" id="ARBA00004173"/>
    </source>
</evidence>
<evidence type="ECO:0000313" key="22">
    <source>
        <dbReference type="Proteomes" id="UP000000305"/>
    </source>
</evidence>
<name>E9GHR4_DAPPU</name>
<comment type="catalytic activity">
    <reaction evidence="10">
        <text>6 isopentenyl diphosphate + (2E,6E)-farnesyl diphosphate = all-trans-nonaprenyl diphosphate + 6 diphosphate</text>
        <dbReference type="Rhea" id="RHEA:55364"/>
        <dbReference type="ChEBI" id="CHEBI:33019"/>
        <dbReference type="ChEBI" id="CHEBI:58391"/>
        <dbReference type="ChEBI" id="CHEBI:128769"/>
        <dbReference type="ChEBI" id="CHEBI:175763"/>
    </reaction>
    <physiologicalReaction direction="left-to-right" evidence="10">
        <dbReference type="Rhea" id="RHEA:55365"/>
    </physiologicalReaction>
</comment>
<proteinExistence type="inferred from homology"/>
<evidence type="ECO:0000256" key="5">
    <source>
        <dbReference type="ARBA" id="ARBA00022723"/>
    </source>
</evidence>
<evidence type="ECO:0000256" key="8">
    <source>
        <dbReference type="ARBA" id="ARBA00023128"/>
    </source>
</evidence>
<dbReference type="OMA" id="GKQMRPM"/>
<dbReference type="GO" id="GO:0008299">
    <property type="term" value="P:isoprenoid biosynthetic process"/>
    <property type="evidence" value="ECO:0000318"/>
    <property type="project" value="GO_Central"/>
</dbReference>
<dbReference type="InterPro" id="IPR033749">
    <property type="entry name" value="Polyprenyl_synt_CS"/>
</dbReference>
<protein>
    <recommendedName>
        <fullName evidence="15">All trans-polyprenyl-diphosphate synthase PDSS1</fullName>
        <ecNumber evidence="14">2.5.1.91</ecNumber>
    </recommendedName>
    <alternativeName>
        <fullName evidence="18">All-trans-decaprenyl-diphosphate synthase subunit 1</fullName>
    </alternativeName>
    <alternativeName>
        <fullName evidence="16">Decaprenyl-diphosphate synthase subunit 1</fullName>
    </alternativeName>
    <alternativeName>
        <fullName evidence="17">Solanesyl-diphosphate synthase subunit 1</fullName>
    </alternativeName>
    <alternativeName>
        <fullName evidence="19">Trans-prenyltransferase 1</fullName>
    </alternativeName>
</protein>
<evidence type="ECO:0000256" key="19">
    <source>
        <dbReference type="ARBA" id="ARBA00084036"/>
    </source>
</evidence>
<keyword evidence="6" id="KW-0460">Magnesium</keyword>
<evidence type="ECO:0000256" key="12">
    <source>
        <dbReference type="ARBA" id="ARBA00057934"/>
    </source>
</evidence>
<evidence type="ECO:0000256" key="16">
    <source>
        <dbReference type="ARBA" id="ARBA00080324"/>
    </source>
</evidence>
<evidence type="ECO:0000256" key="10">
    <source>
        <dbReference type="ARBA" id="ARBA00050825"/>
    </source>
</evidence>
<dbReference type="KEGG" id="dpx:DAPPUDRAFT_303672"/>
<gene>
    <name evidence="21" type="ORF">DAPPUDRAFT_303672</name>
</gene>
<evidence type="ECO:0000256" key="4">
    <source>
        <dbReference type="ARBA" id="ARBA00022679"/>
    </source>
</evidence>
<comment type="function">
    <text evidence="12">Heterotetrameric enzyme that catalyzes the condensation of farnesyl diphosphate (FPP), which acts as a primer, and isopentenyl diphosphate (IPP) to produce prenyl diphosphates of varying chain lengths and participates in the determination of the side chain of ubiquinone. Supplies nona and decaprenyl diphosphate, the precursors for the side chain of the isoprenoid quinones ubiquinone-9 (Q9)and ubiquinone-10 (Q10) respectively. The enzyme adds isopentenyl diphosphate molecules sequentially to farnesyl diphosphate with trans stereochemistry.</text>
</comment>
<dbReference type="InParanoid" id="E9GHR4"/>
<dbReference type="SFLD" id="SFLDS00005">
    <property type="entry name" value="Isoprenoid_Synthase_Type_I"/>
    <property type="match status" value="1"/>
</dbReference>
<dbReference type="FunCoup" id="E9GHR4">
    <property type="interactions" value="136"/>
</dbReference>
<dbReference type="GO" id="GO:0004659">
    <property type="term" value="F:prenyltransferase activity"/>
    <property type="evidence" value="ECO:0000318"/>
    <property type="project" value="GO_Central"/>
</dbReference>
<evidence type="ECO:0000256" key="20">
    <source>
        <dbReference type="RuleBase" id="RU004466"/>
    </source>
</evidence>
<dbReference type="Pfam" id="PF00348">
    <property type="entry name" value="polyprenyl_synt"/>
    <property type="match status" value="1"/>
</dbReference>
<dbReference type="PANTHER" id="PTHR12001">
    <property type="entry name" value="GERANYLGERANYL PYROPHOSPHATE SYNTHASE"/>
    <property type="match status" value="1"/>
</dbReference>
<keyword evidence="22" id="KW-1185">Reference proteome</keyword>
<evidence type="ECO:0000256" key="9">
    <source>
        <dbReference type="ARBA" id="ARBA00023229"/>
    </source>
</evidence>
<evidence type="ECO:0000256" key="7">
    <source>
        <dbReference type="ARBA" id="ARBA00023098"/>
    </source>
</evidence>
<dbReference type="InterPro" id="IPR008949">
    <property type="entry name" value="Isoprenoid_synthase_dom_sf"/>
</dbReference>
<keyword evidence="7" id="KW-0443">Lipid metabolism</keyword>
<dbReference type="eggNOG" id="KOG0776">
    <property type="taxonomic scope" value="Eukaryota"/>
</dbReference>
<dbReference type="SUPFAM" id="SSF48576">
    <property type="entry name" value="Terpenoid synthases"/>
    <property type="match status" value="1"/>
</dbReference>
<evidence type="ECO:0000256" key="3">
    <source>
        <dbReference type="ARBA" id="ARBA00006706"/>
    </source>
</evidence>
<evidence type="ECO:0000256" key="13">
    <source>
        <dbReference type="ARBA" id="ARBA00064334"/>
    </source>
</evidence>
<dbReference type="Gene3D" id="1.10.600.10">
    <property type="entry name" value="Farnesyl Diphosphate Synthase"/>
    <property type="match status" value="1"/>
</dbReference>
<dbReference type="HOGENOM" id="CLU_014015_1_2_1"/>
<accession>E9GHR4</accession>
<comment type="similarity">
    <text evidence="3 20">Belongs to the FPP/GGPP synthase family.</text>
</comment>
<reference evidence="21 22" key="1">
    <citation type="journal article" date="2011" name="Science">
        <title>The ecoresponsive genome of Daphnia pulex.</title>
        <authorList>
            <person name="Colbourne J.K."/>
            <person name="Pfrender M.E."/>
            <person name="Gilbert D."/>
            <person name="Thomas W.K."/>
            <person name="Tucker A."/>
            <person name="Oakley T.H."/>
            <person name="Tokishita S."/>
            <person name="Aerts A."/>
            <person name="Arnold G.J."/>
            <person name="Basu M.K."/>
            <person name="Bauer D.J."/>
            <person name="Caceres C.E."/>
            <person name="Carmel L."/>
            <person name="Casola C."/>
            <person name="Choi J.H."/>
            <person name="Detter J.C."/>
            <person name="Dong Q."/>
            <person name="Dusheyko S."/>
            <person name="Eads B.D."/>
            <person name="Frohlich T."/>
            <person name="Geiler-Samerotte K.A."/>
            <person name="Gerlach D."/>
            <person name="Hatcher P."/>
            <person name="Jogdeo S."/>
            <person name="Krijgsveld J."/>
            <person name="Kriventseva E.V."/>
            <person name="Kultz D."/>
            <person name="Laforsch C."/>
            <person name="Lindquist E."/>
            <person name="Lopez J."/>
            <person name="Manak J.R."/>
            <person name="Muller J."/>
            <person name="Pangilinan J."/>
            <person name="Patwardhan R.P."/>
            <person name="Pitluck S."/>
            <person name="Pritham E.J."/>
            <person name="Rechtsteiner A."/>
            <person name="Rho M."/>
            <person name="Rogozin I.B."/>
            <person name="Sakarya O."/>
            <person name="Salamov A."/>
            <person name="Schaack S."/>
            <person name="Shapiro H."/>
            <person name="Shiga Y."/>
            <person name="Skalitzky C."/>
            <person name="Smith Z."/>
            <person name="Souvorov A."/>
            <person name="Sung W."/>
            <person name="Tang Z."/>
            <person name="Tsuchiya D."/>
            <person name="Tu H."/>
            <person name="Vos H."/>
            <person name="Wang M."/>
            <person name="Wolf Y.I."/>
            <person name="Yamagata H."/>
            <person name="Yamada T."/>
            <person name="Ye Y."/>
            <person name="Shaw J.R."/>
            <person name="Andrews J."/>
            <person name="Crease T.J."/>
            <person name="Tang H."/>
            <person name="Lucas S.M."/>
            <person name="Robertson H.M."/>
            <person name="Bork P."/>
            <person name="Koonin E.V."/>
            <person name="Zdobnov E.M."/>
            <person name="Grigoriev I.V."/>
            <person name="Lynch M."/>
            <person name="Boore J.L."/>
        </authorList>
    </citation>
    <scope>NUCLEOTIDE SEQUENCE [LARGE SCALE GENOMIC DNA]</scope>
</reference>
<dbReference type="GO" id="GO:0005739">
    <property type="term" value="C:mitochondrion"/>
    <property type="evidence" value="ECO:0000318"/>
    <property type="project" value="GO_Central"/>
</dbReference>
<evidence type="ECO:0000256" key="18">
    <source>
        <dbReference type="ARBA" id="ARBA00083689"/>
    </source>
</evidence>
<organism evidence="21 22">
    <name type="scientific">Daphnia pulex</name>
    <name type="common">Water flea</name>
    <dbReference type="NCBI Taxonomy" id="6669"/>
    <lineage>
        <taxon>Eukaryota</taxon>
        <taxon>Metazoa</taxon>
        <taxon>Ecdysozoa</taxon>
        <taxon>Arthropoda</taxon>
        <taxon>Crustacea</taxon>
        <taxon>Branchiopoda</taxon>
        <taxon>Diplostraca</taxon>
        <taxon>Cladocera</taxon>
        <taxon>Anomopoda</taxon>
        <taxon>Daphniidae</taxon>
        <taxon>Daphnia</taxon>
    </lineage>
</organism>
<sequence>MVINVKLTNLLAYSSLVVRRVSHLGKHHGDFPYQLLLSKPTPLFHHKKQIQTVVPSTSTKNVTVPVENTPTADSLVRLDLEGLYEDIREGLSETQPELKLIAQYYFNGEGKAIRPVITMCMARAINFHLDQNTPYVLQKQKKIAQIAEMIHTASLVHDDVIDVADSRRSRPSVNIVWGQRKSIIAGDFILAMASKMLARLQNKQVIILLSQVLADLVQGEFMQLGARENKDERFAHYSEKTFKKTASLIAYSCQAVSVLSGADSTLQAVAFQYGRQIGMAFQLVDDLLDFIATSAQLGKPVAADLRLGLATAPVLFAAQKFSELNPLILRRFQEPGDAETAFRLVLRSDGLQRTKDLAHQYCNDAVTQIAQLTPSPYQQALVTLAHQLLHRMK</sequence>
<dbReference type="GO" id="GO:0097269">
    <property type="term" value="F:all-trans-decaprenyl-diphosphate synthase activity"/>
    <property type="evidence" value="ECO:0007669"/>
    <property type="project" value="UniProtKB-EC"/>
</dbReference>
<comment type="subunit">
    <text evidence="13">Heterotetramer composed of 2 PDSS1/DPS1 and 2 PDSS2/DLP1 subunits.</text>
</comment>
<dbReference type="InterPro" id="IPR000092">
    <property type="entry name" value="Polyprenyl_synt"/>
</dbReference>
<dbReference type="CDD" id="cd00685">
    <property type="entry name" value="Trans_IPPS_HT"/>
    <property type="match status" value="1"/>
</dbReference>
<evidence type="ECO:0000256" key="6">
    <source>
        <dbReference type="ARBA" id="ARBA00022842"/>
    </source>
</evidence>
<evidence type="ECO:0000256" key="11">
    <source>
        <dbReference type="ARBA" id="ARBA00051100"/>
    </source>
</evidence>
<evidence type="ECO:0000313" key="21">
    <source>
        <dbReference type="EMBL" id="EFX81006.1"/>
    </source>
</evidence>
<evidence type="ECO:0000256" key="15">
    <source>
        <dbReference type="ARBA" id="ARBA00073240"/>
    </source>
</evidence>
<dbReference type="OrthoDB" id="9927103at2759"/>
<keyword evidence="4 20" id="KW-0808">Transferase</keyword>
<dbReference type="AlphaFoldDB" id="E9GHR4"/>
<dbReference type="EC" id="2.5.1.91" evidence="14"/>
<dbReference type="PANTHER" id="PTHR12001:SF69">
    <property type="entry name" value="ALL TRANS-POLYPRENYL-DIPHOSPHATE SYNTHASE PDSS1"/>
    <property type="match status" value="1"/>
</dbReference>
<dbReference type="Proteomes" id="UP000000305">
    <property type="component" value="Unassembled WGS sequence"/>
</dbReference>
<dbReference type="PhylomeDB" id="E9GHR4"/>
<dbReference type="FunFam" id="1.10.600.10:FF:000011">
    <property type="entry name" value="Decaprenyl diphosphate synthase subunit 1"/>
    <property type="match status" value="1"/>
</dbReference>
<dbReference type="EMBL" id="GL732545">
    <property type="protein sequence ID" value="EFX81006.1"/>
    <property type="molecule type" value="Genomic_DNA"/>
</dbReference>
<evidence type="ECO:0000256" key="14">
    <source>
        <dbReference type="ARBA" id="ARBA00066510"/>
    </source>
</evidence>
<comment type="cofactor">
    <cofactor evidence="1">
        <name>Mg(2+)</name>
        <dbReference type="ChEBI" id="CHEBI:18420"/>
    </cofactor>
</comment>
<comment type="subcellular location">
    <subcellularLocation>
        <location evidence="2">Mitochondrion</location>
    </subcellularLocation>
</comment>
<evidence type="ECO:0000256" key="17">
    <source>
        <dbReference type="ARBA" id="ARBA00083184"/>
    </source>
</evidence>
<dbReference type="GO" id="GO:0006744">
    <property type="term" value="P:ubiquinone biosynthetic process"/>
    <property type="evidence" value="ECO:0000318"/>
    <property type="project" value="GO_Central"/>
</dbReference>